<reference evidence="1" key="1">
    <citation type="submission" date="2021-02" db="EMBL/GenBank/DDBJ databases">
        <authorList>
            <person name="Nowell W R."/>
        </authorList>
    </citation>
    <scope>NUCLEOTIDE SEQUENCE</scope>
</reference>
<sequence length="204" mass="23806">MLIGNSGAGKTYLMLQMIRNREKLFDKPINKIVYCYSVFQPIFNDFPEVTFHEGLIKNVEEIFPASDGDMHHILVLDDQIMQLNDPEDGKIISKLFLIYSHHLHVNVYLLSQNLFFQNKHMRNISLNTHYIFLFRMKRDVTQVKRFLTQLAPGKTQLLMDTYNKITNKPYSYACFDLSPGIEESFIIRSEILPGEIENISIPKS</sequence>
<evidence type="ECO:0000313" key="2">
    <source>
        <dbReference type="Proteomes" id="UP000663887"/>
    </source>
</evidence>
<dbReference type="AlphaFoldDB" id="A0A816NF93"/>
<proteinExistence type="predicted"/>
<gene>
    <name evidence="1" type="ORF">XDN619_LOCUS5415</name>
</gene>
<comment type="caution">
    <text evidence="1">The sequence shown here is derived from an EMBL/GenBank/DDBJ whole genome shotgun (WGS) entry which is preliminary data.</text>
</comment>
<dbReference type="Proteomes" id="UP000663887">
    <property type="component" value="Unassembled WGS sequence"/>
</dbReference>
<evidence type="ECO:0000313" key="1">
    <source>
        <dbReference type="EMBL" id="CAF2033331.1"/>
    </source>
</evidence>
<name>A0A816NF93_9BILA</name>
<dbReference type="EMBL" id="CAJNRG010001436">
    <property type="protein sequence ID" value="CAF2033331.1"/>
    <property type="molecule type" value="Genomic_DNA"/>
</dbReference>
<organism evidence="1 2">
    <name type="scientific">Rotaria magnacalcarata</name>
    <dbReference type="NCBI Taxonomy" id="392030"/>
    <lineage>
        <taxon>Eukaryota</taxon>
        <taxon>Metazoa</taxon>
        <taxon>Spiralia</taxon>
        <taxon>Gnathifera</taxon>
        <taxon>Rotifera</taxon>
        <taxon>Eurotatoria</taxon>
        <taxon>Bdelloidea</taxon>
        <taxon>Philodinida</taxon>
        <taxon>Philodinidae</taxon>
        <taxon>Rotaria</taxon>
    </lineage>
</organism>
<accession>A0A816NF93</accession>
<protein>
    <submittedName>
        <fullName evidence="1">Uncharacterized protein</fullName>
    </submittedName>
</protein>